<dbReference type="HOGENOM" id="CLU_1602673_0_0_1"/>
<sequence>MGSRRFSLALEHISGNGDANKPITAFLIDKSYANYENSNPCLKEDGVRKNMQLKKSRSAPVINGMIEQTCRLQSDEDKVFAMVPRRRFSICDLNTFDNELPGITQQHASYGKAYSSEPATCPPSSISEGRFQNASAAFPKKHCRRNSVALKFQNPRSIDNSIETEH</sequence>
<keyword evidence="2" id="KW-1185">Reference proteome</keyword>
<dbReference type="EMBL" id="CR382134">
    <property type="protein sequence ID" value="CAG85326.1"/>
    <property type="molecule type" value="Genomic_DNA"/>
</dbReference>
<dbReference type="KEGG" id="dha:DEHA2B08404g"/>
<dbReference type="Proteomes" id="UP000000599">
    <property type="component" value="Chromosome B"/>
</dbReference>
<evidence type="ECO:0000313" key="2">
    <source>
        <dbReference type="Proteomes" id="UP000000599"/>
    </source>
</evidence>
<dbReference type="InParanoid" id="Q6BWU7"/>
<proteinExistence type="predicted"/>
<dbReference type="OrthoDB" id="4012581at2759"/>
<dbReference type="GeneID" id="2913144"/>
<gene>
    <name evidence="1" type="ordered locus">DEHA2B08404g</name>
</gene>
<name>Q6BWU7_DEBHA</name>
<dbReference type="OMA" id="INGMIEQ"/>
<dbReference type="AlphaFoldDB" id="Q6BWU7"/>
<organism evidence="1 2">
    <name type="scientific">Debaryomyces hansenii (strain ATCC 36239 / CBS 767 / BCRC 21394 / JCM 1990 / NBRC 0083 / IGC 2968)</name>
    <name type="common">Yeast</name>
    <name type="synonym">Torulaspora hansenii</name>
    <dbReference type="NCBI Taxonomy" id="284592"/>
    <lineage>
        <taxon>Eukaryota</taxon>
        <taxon>Fungi</taxon>
        <taxon>Dikarya</taxon>
        <taxon>Ascomycota</taxon>
        <taxon>Saccharomycotina</taxon>
        <taxon>Pichiomycetes</taxon>
        <taxon>Debaryomycetaceae</taxon>
        <taxon>Debaryomyces</taxon>
    </lineage>
</organism>
<evidence type="ECO:0000313" key="1">
    <source>
        <dbReference type="EMBL" id="CAG85326.1"/>
    </source>
</evidence>
<dbReference type="VEuPathDB" id="FungiDB:DEHA2B08404g"/>
<accession>Q6BWU7</accession>
<reference evidence="1 2" key="1">
    <citation type="journal article" date="2004" name="Nature">
        <title>Genome evolution in yeasts.</title>
        <authorList>
            <consortium name="Genolevures"/>
            <person name="Dujon B."/>
            <person name="Sherman D."/>
            <person name="Fischer G."/>
            <person name="Durrens P."/>
            <person name="Casaregola S."/>
            <person name="Lafontaine I."/>
            <person name="de Montigny J."/>
            <person name="Marck C."/>
            <person name="Neuveglise C."/>
            <person name="Talla E."/>
            <person name="Goffard N."/>
            <person name="Frangeul L."/>
            <person name="Aigle M."/>
            <person name="Anthouard V."/>
            <person name="Babour A."/>
            <person name="Barbe V."/>
            <person name="Barnay S."/>
            <person name="Blanchin S."/>
            <person name="Beckerich J.M."/>
            <person name="Beyne E."/>
            <person name="Bleykasten C."/>
            <person name="Boisrame A."/>
            <person name="Boyer J."/>
            <person name="Cattolico L."/>
            <person name="Confanioleri F."/>
            <person name="de Daruvar A."/>
            <person name="Despons L."/>
            <person name="Fabre E."/>
            <person name="Fairhead C."/>
            <person name="Ferry-Dumazet H."/>
            <person name="Groppi A."/>
            <person name="Hantraye F."/>
            <person name="Hennequin C."/>
            <person name="Jauniaux N."/>
            <person name="Joyet P."/>
            <person name="Kachouri R."/>
            <person name="Kerrest A."/>
            <person name="Koszul R."/>
            <person name="Lemaire M."/>
            <person name="Lesur I."/>
            <person name="Ma L."/>
            <person name="Muller H."/>
            <person name="Nicaud J.M."/>
            <person name="Nikolski M."/>
            <person name="Oztas S."/>
            <person name="Ozier-Kalogeropoulos O."/>
            <person name="Pellenz S."/>
            <person name="Potier S."/>
            <person name="Richard G.F."/>
            <person name="Straub M.L."/>
            <person name="Suleau A."/>
            <person name="Swennene D."/>
            <person name="Tekaia F."/>
            <person name="Wesolowski-Louvel M."/>
            <person name="Westhof E."/>
            <person name="Wirth B."/>
            <person name="Zeniou-Meyer M."/>
            <person name="Zivanovic I."/>
            <person name="Bolotin-Fukuhara M."/>
            <person name="Thierry A."/>
            <person name="Bouchier C."/>
            <person name="Caudron B."/>
            <person name="Scarpelli C."/>
            <person name="Gaillardin C."/>
            <person name="Weissenbach J."/>
            <person name="Wincker P."/>
            <person name="Souciet J.L."/>
        </authorList>
    </citation>
    <scope>NUCLEOTIDE SEQUENCE [LARGE SCALE GENOMIC DNA]</scope>
    <source>
        <strain evidence="2">ATCC 36239 / CBS 767 / BCRC 21394 / JCM 1990 / NBRC 0083 / IGC 2968</strain>
    </source>
</reference>
<dbReference type="RefSeq" id="XP_457322.1">
    <property type="nucleotide sequence ID" value="XM_457322.1"/>
</dbReference>
<protein>
    <submittedName>
        <fullName evidence="1">DEHA2B08404p</fullName>
    </submittedName>
</protein>